<evidence type="ECO:0000313" key="3">
    <source>
        <dbReference type="Proteomes" id="UP000237968"/>
    </source>
</evidence>
<dbReference type="EMBL" id="PVNK01000108">
    <property type="protein sequence ID" value="PRQ03033.1"/>
    <property type="molecule type" value="Genomic_DNA"/>
</dbReference>
<feature type="chain" id="PRO_5015780235" description="Lipoprotein" evidence="1">
    <location>
        <begin position="26"/>
        <end position="160"/>
    </location>
</feature>
<accession>A0A2S9YD57</accession>
<sequence length="160" mass="17659">MPPVRARSRFASVCALVFVALLSFGGPGCSGGCVGGSGQGLTRTTPDVRAWYNAQVSTIPDQNQIWLLEGLSAEERAHRAYTIRHEARLEARAMMSSKLEVAQLRARDRAKYGDPDGPSFEYLVEKNRQQGLEGDAIYEAIIESAARTNEKVNARFRDKQ</sequence>
<protein>
    <recommendedName>
        <fullName evidence="4">Lipoprotein</fullName>
    </recommendedName>
</protein>
<keyword evidence="1" id="KW-0732">Signal</keyword>
<gene>
    <name evidence="2" type="ORF">ENSA5_19720</name>
</gene>
<dbReference type="Proteomes" id="UP000237968">
    <property type="component" value="Unassembled WGS sequence"/>
</dbReference>
<evidence type="ECO:0000313" key="2">
    <source>
        <dbReference type="EMBL" id="PRQ03033.1"/>
    </source>
</evidence>
<evidence type="ECO:0000256" key="1">
    <source>
        <dbReference type="SAM" id="SignalP"/>
    </source>
</evidence>
<comment type="caution">
    <text evidence="2">The sequence shown here is derived from an EMBL/GenBank/DDBJ whole genome shotgun (WGS) entry which is preliminary data.</text>
</comment>
<proteinExistence type="predicted"/>
<feature type="signal peptide" evidence="1">
    <location>
        <begin position="1"/>
        <end position="25"/>
    </location>
</feature>
<reference evidence="2 3" key="1">
    <citation type="submission" date="2018-03" db="EMBL/GenBank/DDBJ databases">
        <title>Draft Genome Sequences of the Obligatory Marine Myxobacteria Enhygromyxa salina SWB005.</title>
        <authorList>
            <person name="Poehlein A."/>
            <person name="Moghaddam J.A."/>
            <person name="Harms H."/>
            <person name="Alanjari M."/>
            <person name="Koenig G.M."/>
            <person name="Daniel R."/>
            <person name="Schaeberle T.F."/>
        </authorList>
    </citation>
    <scope>NUCLEOTIDE SEQUENCE [LARGE SCALE GENOMIC DNA]</scope>
    <source>
        <strain evidence="2 3">SWB005</strain>
    </source>
</reference>
<dbReference type="RefSeq" id="WP_258182809.1">
    <property type="nucleotide sequence ID" value="NZ_PVNK01000108.1"/>
</dbReference>
<name>A0A2S9YD57_9BACT</name>
<keyword evidence="3" id="KW-1185">Reference proteome</keyword>
<organism evidence="2 3">
    <name type="scientific">Enhygromyxa salina</name>
    <dbReference type="NCBI Taxonomy" id="215803"/>
    <lineage>
        <taxon>Bacteria</taxon>
        <taxon>Pseudomonadati</taxon>
        <taxon>Myxococcota</taxon>
        <taxon>Polyangia</taxon>
        <taxon>Nannocystales</taxon>
        <taxon>Nannocystaceae</taxon>
        <taxon>Enhygromyxa</taxon>
    </lineage>
</organism>
<dbReference type="AlphaFoldDB" id="A0A2S9YD57"/>
<evidence type="ECO:0008006" key="4">
    <source>
        <dbReference type="Google" id="ProtNLM"/>
    </source>
</evidence>